<organism evidence="3 4">
    <name type="scientific">Suillus plorans</name>
    <dbReference type="NCBI Taxonomy" id="116603"/>
    <lineage>
        <taxon>Eukaryota</taxon>
        <taxon>Fungi</taxon>
        <taxon>Dikarya</taxon>
        <taxon>Basidiomycota</taxon>
        <taxon>Agaricomycotina</taxon>
        <taxon>Agaricomycetes</taxon>
        <taxon>Agaricomycetidae</taxon>
        <taxon>Boletales</taxon>
        <taxon>Suillineae</taxon>
        <taxon>Suillaceae</taxon>
        <taxon>Suillus</taxon>
    </lineage>
</organism>
<dbReference type="InterPro" id="IPR045341">
    <property type="entry name" value="DUF6532"/>
</dbReference>
<feature type="domain" description="DUF6532" evidence="2">
    <location>
        <begin position="261"/>
        <end position="465"/>
    </location>
</feature>
<feature type="compositionally biased region" description="Acidic residues" evidence="1">
    <location>
        <begin position="67"/>
        <end position="78"/>
    </location>
</feature>
<evidence type="ECO:0000259" key="2">
    <source>
        <dbReference type="Pfam" id="PF20149"/>
    </source>
</evidence>
<feature type="compositionally biased region" description="Basic and acidic residues" evidence="1">
    <location>
        <begin position="8"/>
        <end position="18"/>
    </location>
</feature>
<dbReference type="Pfam" id="PF20149">
    <property type="entry name" value="DUF6532"/>
    <property type="match status" value="1"/>
</dbReference>
<comment type="caution">
    <text evidence="3">The sequence shown here is derived from an EMBL/GenBank/DDBJ whole genome shotgun (WGS) entry which is preliminary data.</text>
</comment>
<dbReference type="EMBL" id="JABBWE010000042">
    <property type="protein sequence ID" value="KAG1791569.1"/>
    <property type="molecule type" value="Genomic_DNA"/>
</dbReference>
<accession>A0A9P7AKS7</accession>
<reference evidence="3" key="1">
    <citation type="journal article" date="2020" name="New Phytol.">
        <title>Comparative genomics reveals dynamic genome evolution in host specialist ectomycorrhizal fungi.</title>
        <authorList>
            <person name="Lofgren L.A."/>
            <person name="Nguyen N.H."/>
            <person name="Vilgalys R."/>
            <person name="Ruytinx J."/>
            <person name="Liao H.L."/>
            <person name="Branco S."/>
            <person name="Kuo A."/>
            <person name="LaButti K."/>
            <person name="Lipzen A."/>
            <person name="Andreopoulos W."/>
            <person name="Pangilinan J."/>
            <person name="Riley R."/>
            <person name="Hundley H."/>
            <person name="Na H."/>
            <person name="Barry K."/>
            <person name="Grigoriev I.V."/>
            <person name="Stajich J.E."/>
            <person name="Kennedy P.G."/>
        </authorList>
    </citation>
    <scope>NUCLEOTIDE SEQUENCE</scope>
    <source>
        <strain evidence="3">S12</strain>
    </source>
</reference>
<name>A0A9P7AKS7_9AGAM</name>
<keyword evidence="4" id="KW-1185">Reference proteome</keyword>
<dbReference type="GeneID" id="64594101"/>
<proteinExistence type="predicted"/>
<gene>
    <name evidence="3" type="ORF">HD556DRAFT_1309868</name>
</gene>
<evidence type="ECO:0000256" key="1">
    <source>
        <dbReference type="SAM" id="MobiDB-lite"/>
    </source>
</evidence>
<sequence length="514" mass="56790">MSAPLNSREPRNAKKKAMENAGKVPCPKTDPPVPKEAAATRTGTTRSDSSVKNLVSSKLKRQRTFADDLEEDSGDESDGGSADLQPDKPRANYCPSKLCRTYAMRDVSALLDSDDDQPEEDITNGNDSDADCEESEGEEPETTAMMLSDEVPLLVSNINVNLKSKQVIQSRGKSQSARDAKQAAEIPTWRDCDNAVSESIDETTTACGESSEPYSSDVEPATRTRSAQTIASLIRTEKGHVKLLDQNNETQGVVRNVIIDAKGYIIFVDAYPELVDKNQVSLQSLLTVARNRGVHAIKERLQTDARYAAHLASLVEPRIPLLRRDLKVAACANIDSYFHLGNNLVKAKKLMEQHAYIYALRFDLNHDASPIGKKPYQGELLIFLIYEGVFSGAKSIGVKFAERFAELANNKGNRPEIPIPLLALVATAVYAALFWKMLGSPGKFNFTGNQFSETYVFHIRFLEDLKRDAPGKFHCMMADIYEAVQTLKQNGNEHFADEHRDALGLLDLDGMAED</sequence>
<dbReference type="RefSeq" id="XP_041158375.1">
    <property type="nucleotide sequence ID" value="XM_041300337.1"/>
</dbReference>
<dbReference type="OrthoDB" id="2640053at2759"/>
<feature type="compositionally biased region" description="Acidic residues" evidence="1">
    <location>
        <begin position="112"/>
        <end position="141"/>
    </location>
</feature>
<feature type="region of interest" description="Disordered" evidence="1">
    <location>
        <begin position="109"/>
        <end position="143"/>
    </location>
</feature>
<dbReference type="AlphaFoldDB" id="A0A9P7AKS7"/>
<feature type="compositionally biased region" description="Low complexity" evidence="1">
    <location>
        <begin position="47"/>
        <end position="57"/>
    </location>
</feature>
<feature type="region of interest" description="Disordered" evidence="1">
    <location>
        <begin position="1"/>
        <end position="95"/>
    </location>
</feature>
<dbReference type="Proteomes" id="UP000719766">
    <property type="component" value="Unassembled WGS sequence"/>
</dbReference>
<evidence type="ECO:0000313" key="4">
    <source>
        <dbReference type="Proteomes" id="UP000719766"/>
    </source>
</evidence>
<evidence type="ECO:0000313" key="3">
    <source>
        <dbReference type="EMBL" id="KAG1791569.1"/>
    </source>
</evidence>
<feature type="compositionally biased region" description="Polar residues" evidence="1">
    <location>
        <begin position="203"/>
        <end position="214"/>
    </location>
</feature>
<protein>
    <recommendedName>
        <fullName evidence="2">DUF6532 domain-containing protein</fullName>
    </recommendedName>
</protein>
<feature type="region of interest" description="Disordered" evidence="1">
    <location>
        <begin position="203"/>
        <end position="223"/>
    </location>
</feature>